<sequence length="202" mass="23475">MARPVASQLPAFRLGRKQVFLPNHRVTLVRKDFLPPSEAFFQVPLRFTKFDLRDYLWNLYNVEVTKVRVFVKGMPLARKSPLTNAVYRPQSQKFMIVSLVRPFQWPEVPQDSTPWLKDLWQSRQDERSAQQDKVTDKRGGKVRLVSQQEPSEERQGLAKLAKKLLSGEIKWSNKRTLDPKWDKIVANTASPQESTVNKTETV</sequence>
<dbReference type="AlphaFoldDB" id="A0A2C5XXC7"/>
<proteinExistence type="inferred from homology"/>
<dbReference type="Proteomes" id="UP000226192">
    <property type="component" value="Unassembled WGS sequence"/>
</dbReference>
<protein>
    <recommendedName>
        <fullName evidence="4">Large ribosomal subunit protein uL23m</fullName>
    </recommendedName>
</protein>
<evidence type="ECO:0000256" key="5">
    <source>
        <dbReference type="SAM" id="MobiDB-lite"/>
    </source>
</evidence>
<dbReference type="PANTHER" id="PTHR12059:SF5">
    <property type="entry name" value="LARGE RIBOSOMAL SUBUNIT PROTEIN UL23M"/>
    <property type="match status" value="1"/>
</dbReference>
<feature type="region of interest" description="Disordered" evidence="5">
    <location>
        <begin position="126"/>
        <end position="156"/>
    </location>
</feature>
<gene>
    <name evidence="6" type="ORF">CDD81_3507</name>
</gene>
<dbReference type="InterPro" id="IPR012677">
    <property type="entry name" value="Nucleotide-bd_a/b_plait_sf"/>
</dbReference>
<name>A0A2C5XXC7_9HYPO</name>
<dbReference type="EMBL" id="NJET01000221">
    <property type="protein sequence ID" value="PHH59271.1"/>
    <property type="molecule type" value="Genomic_DNA"/>
</dbReference>
<feature type="compositionally biased region" description="Basic and acidic residues" evidence="5">
    <location>
        <begin position="126"/>
        <end position="139"/>
    </location>
</feature>
<dbReference type="Gene3D" id="3.30.70.330">
    <property type="match status" value="1"/>
</dbReference>
<evidence type="ECO:0000256" key="2">
    <source>
        <dbReference type="ARBA" id="ARBA00022980"/>
    </source>
</evidence>
<organism evidence="6 7">
    <name type="scientific">Ophiocordyceps australis</name>
    <dbReference type="NCBI Taxonomy" id="1399860"/>
    <lineage>
        <taxon>Eukaryota</taxon>
        <taxon>Fungi</taxon>
        <taxon>Dikarya</taxon>
        <taxon>Ascomycota</taxon>
        <taxon>Pezizomycotina</taxon>
        <taxon>Sordariomycetes</taxon>
        <taxon>Hypocreomycetidae</taxon>
        <taxon>Hypocreales</taxon>
        <taxon>Ophiocordycipitaceae</taxon>
        <taxon>Ophiocordyceps</taxon>
    </lineage>
</organism>
<evidence type="ECO:0000313" key="6">
    <source>
        <dbReference type="EMBL" id="PHH59271.1"/>
    </source>
</evidence>
<dbReference type="OrthoDB" id="275582at2759"/>
<dbReference type="Pfam" id="PF00276">
    <property type="entry name" value="Ribosomal_L23"/>
    <property type="match status" value="1"/>
</dbReference>
<dbReference type="GO" id="GO:0003735">
    <property type="term" value="F:structural constituent of ribosome"/>
    <property type="evidence" value="ECO:0007669"/>
    <property type="project" value="InterPro"/>
</dbReference>
<keyword evidence="2" id="KW-0689">Ribosomal protein</keyword>
<dbReference type="InterPro" id="IPR013025">
    <property type="entry name" value="Ribosomal_uL23-like"/>
</dbReference>
<dbReference type="InterPro" id="IPR012678">
    <property type="entry name" value="Ribosomal_uL23/eL15/eS24_sf"/>
</dbReference>
<reference evidence="6 7" key="1">
    <citation type="submission" date="2017-06" db="EMBL/GenBank/DDBJ databases">
        <title>Ant-infecting Ophiocordyceps genomes reveal a high diversity of potential behavioral manipulation genes and a possible major role for enterotoxins.</title>
        <authorList>
            <person name="De Bekker C."/>
            <person name="Evans H.C."/>
            <person name="Brachmann A."/>
            <person name="Hughes D.P."/>
        </authorList>
    </citation>
    <scope>NUCLEOTIDE SEQUENCE [LARGE SCALE GENOMIC DNA]</scope>
    <source>
        <strain evidence="6 7">Map64</strain>
    </source>
</reference>
<dbReference type="GO" id="GO:0032543">
    <property type="term" value="P:mitochondrial translation"/>
    <property type="evidence" value="ECO:0007669"/>
    <property type="project" value="TreeGrafter"/>
</dbReference>
<dbReference type="SUPFAM" id="SSF54189">
    <property type="entry name" value="Ribosomal proteins S24e, L23 and L15e"/>
    <property type="match status" value="1"/>
</dbReference>
<evidence type="ECO:0000256" key="4">
    <source>
        <dbReference type="ARBA" id="ARBA00039977"/>
    </source>
</evidence>
<keyword evidence="7" id="KW-1185">Reference proteome</keyword>
<comment type="caution">
    <text evidence="6">The sequence shown here is derived from an EMBL/GenBank/DDBJ whole genome shotgun (WGS) entry which is preliminary data.</text>
</comment>
<accession>A0A2C5XXC7</accession>
<comment type="similarity">
    <text evidence="1">Belongs to the universal ribosomal protein uL23 family.</text>
</comment>
<dbReference type="GO" id="GO:0005762">
    <property type="term" value="C:mitochondrial large ribosomal subunit"/>
    <property type="evidence" value="ECO:0007669"/>
    <property type="project" value="TreeGrafter"/>
</dbReference>
<evidence type="ECO:0000313" key="7">
    <source>
        <dbReference type="Proteomes" id="UP000226192"/>
    </source>
</evidence>
<keyword evidence="3" id="KW-0687">Ribonucleoprotein</keyword>
<evidence type="ECO:0000256" key="3">
    <source>
        <dbReference type="ARBA" id="ARBA00023274"/>
    </source>
</evidence>
<dbReference type="STRING" id="1399860.A0A2C5XXC7"/>
<evidence type="ECO:0000256" key="1">
    <source>
        <dbReference type="ARBA" id="ARBA00006700"/>
    </source>
</evidence>
<dbReference type="PANTHER" id="PTHR12059">
    <property type="entry name" value="RIBOSOMAL PROTEIN L23-RELATED"/>
    <property type="match status" value="1"/>
</dbReference>